<dbReference type="PANTHER" id="PTHR27003:SF318">
    <property type="entry name" value="OS03G0124200 PROTEIN"/>
    <property type="match status" value="1"/>
</dbReference>
<dbReference type="InterPro" id="IPR045272">
    <property type="entry name" value="ANXUR1/2-like"/>
</dbReference>
<evidence type="ECO:0000313" key="4">
    <source>
        <dbReference type="Proteomes" id="UP000436088"/>
    </source>
</evidence>
<dbReference type="Pfam" id="PF07714">
    <property type="entry name" value="PK_Tyr_Ser-Thr"/>
    <property type="match status" value="1"/>
</dbReference>
<reference evidence="3" key="1">
    <citation type="submission" date="2019-09" db="EMBL/GenBank/DDBJ databases">
        <title>Draft genome information of white flower Hibiscus syriacus.</title>
        <authorList>
            <person name="Kim Y.-M."/>
        </authorList>
    </citation>
    <scope>NUCLEOTIDE SEQUENCE [LARGE SCALE GENOMIC DNA]</scope>
    <source>
        <strain evidence="3">YM2019G1</strain>
    </source>
</reference>
<dbReference type="InterPro" id="IPR001245">
    <property type="entry name" value="Ser-Thr/Tyr_kinase_cat_dom"/>
</dbReference>
<keyword evidence="1" id="KW-0812">Transmembrane</keyword>
<feature type="domain" description="Protein kinase" evidence="2">
    <location>
        <begin position="43"/>
        <end position="374"/>
    </location>
</feature>
<name>A0A6A3D464_HIBSY</name>
<evidence type="ECO:0000259" key="2">
    <source>
        <dbReference type="PROSITE" id="PS50011"/>
    </source>
</evidence>
<dbReference type="Proteomes" id="UP000436088">
    <property type="component" value="Unassembled WGS sequence"/>
</dbReference>
<evidence type="ECO:0000256" key="1">
    <source>
        <dbReference type="SAM" id="Phobius"/>
    </source>
</evidence>
<dbReference type="GO" id="GO:0005524">
    <property type="term" value="F:ATP binding"/>
    <property type="evidence" value="ECO:0007669"/>
    <property type="project" value="InterPro"/>
</dbReference>
<dbReference type="InterPro" id="IPR011009">
    <property type="entry name" value="Kinase-like_dom_sf"/>
</dbReference>
<protein>
    <submittedName>
        <fullName evidence="3">Receptor-like protein kinase</fullName>
    </submittedName>
</protein>
<dbReference type="GO" id="GO:0005886">
    <property type="term" value="C:plasma membrane"/>
    <property type="evidence" value="ECO:0007669"/>
    <property type="project" value="TreeGrafter"/>
</dbReference>
<keyword evidence="1" id="KW-0472">Membrane</keyword>
<dbReference type="PROSITE" id="PS00108">
    <property type="entry name" value="PROTEIN_KINASE_ST"/>
    <property type="match status" value="1"/>
</dbReference>
<dbReference type="GO" id="GO:0004714">
    <property type="term" value="F:transmembrane receptor protein tyrosine kinase activity"/>
    <property type="evidence" value="ECO:0007669"/>
    <property type="project" value="InterPro"/>
</dbReference>
<evidence type="ECO:0000313" key="3">
    <source>
        <dbReference type="EMBL" id="KAE8736430.1"/>
    </source>
</evidence>
<organism evidence="3 4">
    <name type="scientific">Hibiscus syriacus</name>
    <name type="common">Rose of Sharon</name>
    <dbReference type="NCBI Taxonomy" id="106335"/>
    <lineage>
        <taxon>Eukaryota</taxon>
        <taxon>Viridiplantae</taxon>
        <taxon>Streptophyta</taxon>
        <taxon>Embryophyta</taxon>
        <taxon>Tracheophyta</taxon>
        <taxon>Spermatophyta</taxon>
        <taxon>Magnoliopsida</taxon>
        <taxon>eudicotyledons</taxon>
        <taxon>Gunneridae</taxon>
        <taxon>Pentapetalae</taxon>
        <taxon>rosids</taxon>
        <taxon>malvids</taxon>
        <taxon>Malvales</taxon>
        <taxon>Malvaceae</taxon>
        <taxon>Malvoideae</taxon>
        <taxon>Hibiscus</taxon>
    </lineage>
</organism>
<dbReference type="PANTHER" id="PTHR27003">
    <property type="entry name" value="OS07G0166700 PROTEIN"/>
    <property type="match status" value="1"/>
</dbReference>
<keyword evidence="4" id="KW-1185">Reference proteome</keyword>
<sequence length="374" mass="40950">MASCYCVGFSAYKTVLKEFLLRIDGEVLEIMLVLWVILVCICSVAAPHLGSGLSMLTVHVLSSPVYLDFVVDSDDSGVIRVSVGPSDLSTPSKINAILNGAEIMRLVNPIVLLMFKCKKKSKLPRRVESAGWTPLRVYGGSSYSRMSEGTATTSPGVLKDNTKVAVKRGVPGSRQGLPEFQTEITVFSKIRHRHLASLVGLEVCIGSARGLHYLHTGSAQGIIHRDIKSTNILLDENFIAKVADFGLSRSGPCLNETHVSTGVKGSFGYLDPEYFRRQQLTDKSDVYSFGVVLFEPSCLKKYGETAEKCLADYGVDRPTMGDVLWNLEHALRLQESGLEEPYEDGNMNGMDYPTPCVTTSGPSDNAGQRKMILW</sequence>
<comment type="caution">
    <text evidence="3">The sequence shown here is derived from an EMBL/GenBank/DDBJ whole genome shotgun (WGS) entry which is preliminary data.</text>
</comment>
<dbReference type="PROSITE" id="PS50011">
    <property type="entry name" value="PROTEIN_KINASE_DOM"/>
    <property type="match status" value="1"/>
</dbReference>
<dbReference type="GO" id="GO:0009506">
    <property type="term" value="C:plasmodesma"/>
    <property type="evidence" value="ECO:0007669"/>
    <property type="project" value="TreeGrafter"/>
</dbReference>
<dbReference type="EMBL" id="VEPZ02000001">
    <property type="protein sequence ID" value="KAE8736430.1"/>
    <property type="molecule type" value="Genomic_DNA"/>
</dbReference>
<dbReference type="InterPro" id="IPR008271">
    <property type="entry name" value="Ser/Thr_kinase_AS"/>
</dbReference>
<accession>A0A6A3D464</accession>
<dbReference type="SUPFAM" id="SSF56112">
    <property type="entry name" value="Protein kinase-like (PK-like)"/>
    <property type="match status" value="1"/>
</dbReference>
<proteinExistence type="predicted"/>
<dbReference type="SMART" id="SM00220">
    <property type="entry name" value="S_TKc"/>
    <property type="match status" value="1"/>
</dbReference>
<keyword evidence="1" id="KW-1133">Transmembrane helix</keyword>
<feature type="transmembrane region" description="Helical" evidence="1">
    <location>
        <begin position="27"/>
        <end position="46"/>
    </location>
</feature>
<dbReference type="Gene3D" id="1.10.510.10">
    <property type="entry name" value="Transferase(Phosphotransferase) domain 1"/>
    <property type="match status" value="1"/>
</dbReference>
<dbReference type="AlphaFoldDB" id="A0A6A3D464"/>
<gene>
    <name evidence="3" type="ORF">F3Y22_tig00000002pilonHSYRG00239</name>
</gene>
<dbReference type="Gene3D" id="3.30.200.20">
    <property type="entry name" value="Phosphorylase Kinase, domain 1"/>
    <property type="match status" value="1"/>
</dbReference>
<dbReference type="InterPro" id="IPR000719">
    <property type="entry name" value="Prot_kinase_dom"/>
</dbReference>